<dbReference type="InterPro" id="IPR040601">
    <property type="entry name" value="Trm5a/b_N"/>
</dbReference>
<dbReference type="Gene3D" id="3.30.70.2580">
    <property type="match status" value="1"/>
</dbReference>
<accession>T0YMR7</accession>
<protein>
    <recommendedName>
        <fullName evidence="1">tRNA methyltransferase 5a/b N-terminal domain-containing protein</fullName>
    </recommendedName>
</protein>
<reference evidence="2" key="1">
    <citation type="submission" date="2013-08" db="EMBL/GenBank/DDBJ databases">
        <authorList>
            <person name="Mendez C."/>
            <person name="Richter M."/>
            <person name="Ferrer M."/>
            <person name="Sanchez J."/>
        </authorList>
    </citation>
    <scope>NUCLEOTIDE SEQUENCE</scope>
</reference>
<proteinExistence type="predicted"/>
<dbReference type="AlphaFoldDB" id="T0YMR7"/>
<evidence type="ECO:0000259" key="1">
    <source>
        <dbReference type="Pfam" id="PF18093"/>
    </source>
</evidence>
<evidence type="ECO:0000313" key="2">
    <source>
        <dbReference type="EMBL" id="EQD34373.1"/>
    </source>
</evidence>
<feature type="non-terminal residue" evidence="2">
    <location>
        <position position="108"/>
    </location>
</feature>
<feature type="domain" description="tRNA methyltransferase 5a/b N-terminal" evidence="1">
    <location>
        <begin position="3"/>
        <end position="41"/>
    </location>
</feature>
<sequence length="108" mass="12208">MLGIKVPKVNAEKVRKYLAGHKLMVNNYRIISSNEFIYFPISGLDRTERSFLKRNRSMTVNADFATGNRLPAYREILKKSLEEGYGNAIKGYDIIGDIAVIEAHSAKT</sequence>
<reference evidence="2" key="2">
    <citation type="journal article" date="2014" name="ISME J.">
        <title>Microbial stratification in low pH oxic and suboxic macroscopic growths along an acid mine drainage.</title>
        <authorList>
            <person name="Mendez-Garcia C."/>
            <person name="Mesa V."/>
            <person name="Sprenger R.R."/>
            <person name="Richter M."/>
            <person name="Diez M.S."/>
            <person name="Solano J."/>
            <person name="Bargiela R."/>
            <person name="Golyshina O.V."/>
            <person name="Manteca A."/>
            <person name="Ramos J.L."/>
            <person name="Gallego J.R."/>
            <person name="Llorente I."/>
            <person name="Martins Dos Santos V.A."/>
            <person name="Jensen O.N."/>
            <person name="Pelaez A.I."/>
            <person name="Sanchez J."/>
            <person name="Ferrer M."/>
        </authorList>
    </citation>
    <scope>NUCLEOTIDE SEQUENCE</scope>
</reference>
<dbReference type="Pfam" id="PF18093">
    <property type="entry name" value="Trm5_N"/>
    <property type="match status" value="1"/>
</dbReference>
<gene>
    <name evidence="2" type="ORF">B1B_17237</name>
</gene>
<comment type="caution">
    <text evidence="2">The sequence shown here is derived from an EMBL/GenBank/DDBJ whole genome shotgun (WGS) entry which is preliminary data.</text>
</comment>
<organism evidence="2">
    <name type="scientific">mine drainage metagenome</name>
    <dbReference type="NCBI Taxonomy" id="410659"/>
    <lineage>
        <taxon>unclassified sequences</taxon>
        <taxon>metagenomes</taxon>
        <taxon>ecological metagenomes</taxon>
    </lineage>
</organism>
<dbReference type="EMBL" id="AUZY01011518">
    <property type="protein sequence ID" value="EQD34373.1"/>
    <property type="molecule type" value="Genomic_DNA"/>
</dbReference>
<name>T0YMR7_9ZZZZ</name>